<protein>
    <submittedName>
        <fullName evidence="5">Pre-toxin TG domain-containing protein</fullName>
    </submittedName>
</protein>
<gene>
    <name evidence="5" type="ORF">H9661_12825</name>
</gene>
<name>A0ABR8PVP8_9CLOT</name>
<dbReference type="Pfam" id="PF14449">
    <property type="entry name" value="PT-TG"/>
    <property type="match status" value="1"/>
</dbReference>
<feature type="domain" description="Pre-toxin TG" evidence="4">
    <location>
        <begin position="191"/>
        <end position="253"/>
    </location>
</feature>
<sequence>MRDFSIDEQVNSRCSNAEYALNNCGRSLYEANRVAKEAVELINSDGGLGYIDYSPLDNEINELFNWSQRYTVFKGLCGYYDSSVDSDFFSEQEDALEDLGLIRIEDISVKNNLGIEESGVTEEGYEYTREKAGLTFQDLLTYEGVSDVMKKQYEEYKENAKNNNEEYIDEYGKYLKQTIEGADVTYEKAWEKWVSLGLDVIPIVGDAKGLVEAVIGMDLITQRKLSDAERALSALSAIPLVGDGAVLIKVGSKYGAKELLKVSGKELIRNVGAMGTGYISMEAAEKAGLPPWVGLLAYQGTRISAMGVSRYGGTVSARVKGVESGGFLDNLRIETPDAYKTFMKTIQDGTKDKSLRLSSLGAGEFERIYRSNENLRKIVTEVDNLGLTAEESKRVRAVLDSGDKETIENLAQVVVKYKGDKDRILGFIDEKGASNLYRLTTKDIPSVRNGEFNKFFNSLTSEELDEIWKDPKLRETIEDRLRQPGGLHEWHLVSRTPQFKNWYVTAEQIKDLRSLTTDVKFVNPKGIHGGRGSTTAHNELLKIIDSSADYDTFIRRLNNWANYRLDGGVESLPKGLQRK</sequence>
<evidence type="ECO:0000313" key="6">
    <source>
        <dbReference type="Proteomes" id="UP000627781"/>
    </source>
</evidence>
<comment type="caution">
    <text evidence="5">The sequence shown here is derived from an EMBL/GenBank/DDBJ whole genome shotgun (WGS) entry which is preliminary data.</text>
</comment>
<dbReference type="Proteomes" id="UP000627781">
    <property type="component" value="Unassembled WGS sequence"/>
</dbReference>
<evidence type="ECO:0000256" key="1">
    <source>
        <dbReference type="ARBA" id="ARBA00004613"/>
    </source>
</evidence>
<keyword evidence="6" id="KW-1185">Reference proteome</keyword>
<accession>A0ABR8PVP8</accession>
<keyword evidence="2" id="KW-0964">Secreted</keyword>
<organism evidence="5 6">
    <name type="scientific">Clostridium cibarium</name>
    <dbReference type="NCBI Taxonomy" id="2762247"/>
    <lineage>
        <taxon>Bacteria</taxon>
        <taxon>Bacillati</taxon>
        <taxon>Bacillota</taxon>
        <taxon>Clostridia</taxon>
        <taxon>Eubacteriales</taxon>
        <taxon>Clostridiaceae</taxon>
        <taxon>Clostridium</taxon>
    </lineage>
</organism>
<evidence type="ECO:0000256" key="3">
    <source>
        <dbReference type="SAM" id="Coils"/>
    </source>
</evidence>
<dbReference type="EMBL" id="JACSRA010000021">
    <property type="protein sequence ID" value="MBD7912241.1"/>
    <property type="molecule type" value="Genomic_DNA"/>
</dbReference>
<keyword evidence="3" id="KW-0175">Coiled coil</keyword>
<feature type="coiled-coil region" evidence="3">
    <location>
        <begin position="146"/>
        <end position="177"/>
    </location>
</feature>
<reference evidence="5 6" key="1">
    <citation type="submission" date="2020-08" db="EMBL/GenBank/DDBJ databases">
        <title>A Genomic Blueprint of the Chicken Gut Microbiome.</title>
        <authorList>
            <person name="Gilroy R."/>
            <person name="Ravi A."/>
            <person name="Getino M."/>
            <person name="Pursley I."/>
            <person name="Horton D.L."/>
            <person name="Alikhan N.-F."/>
            <person name="Baker D."/>
            <person name="Gharbi K."/>
            <person name="Hall N."/>
            <person name="Watson M."/>
            <person name="Adriaenssens E.M."/>
            <person name="Foster-Nyarko E."/>
            <person name="Jarju S."/>
            <person name="Secka A."/>
            <person name="Antonio M."/>
            <person name="Oren A."/>
            <person name="Chaudhuri R."/>
            <person name="La Ragione R.M."/>
            <person name="Hildebrand F."/>
            <person name="Pallen M.J."/>
        </authorList>
    </citation>
    <scope>NUCLEOTIDE SEQUENCE [LARGE SCALE GENOMIC DNA]</scope>
    <source>
        <strain evidence="5 6">Sa3CVN1</strain>
    </source>
</reference>
<dbReference type="InterPro" id="IPR027797">
    <property type="entry name" value="PT-TG_dom"/>
</dbReference>
<evidence type="ECO:0000259" key="4">
    <source>
        <dbReference type="Pfam" id="PF14449"/>
    </source>
</evidence>
<proteinExistence type="predicted"/>
<comment type="subcellular location">
    <subcellularLocation>
        <location evidence="1">Secreted</location>
    </subcellularLocation>
</comment>
<evidence type="ECO:0000256" key="2">
    <source>
        <dbReference type="ARBA" id="ARBA00022525"/>
    </source>
</evidence>
<dbReference type="RefSeq" id="WP_191769174.1">
    <property type="nucleotide sequence ID" value="NZ_JACSRA010000021.1"/>
</dbReference>
<evidence type="ECO:0000313" key="5">
    <source>
        <dbReference type="EMBL" id="MBD7912241.1"/>
    </source>
</evidence>